<feature type="domain" description="Major facilitator superfamily (MFS) profile" evidence="7">
    <location>
        <begin position="49"/>
        <end position="502"/>
    </location>
</feature>
<dbReference type="Pfam" id="PF00083">
    <property type="entry name" value="Sugar_tr"/>
    <property type="match status" value="1"/>
</dbReference>
<dbReference type="SUPFAM" id="SSF103473">
    <property type="entry name" value="MFS general substrate transporter"/>
    <property type="match status" value="1"/>
</dbReference>
<keyword evidence="4 6" id="KW-0472">Membrane</keyword>
<feature type="transmembrane region" description="Helical" evidence="6">
    <location>
        <begin position="182"/>
        <end position="205"/>
    </location>
</feature>
<protein>
    <submittedName>
        <fullName evidence="8">Organic cation transporter protein</fullName>
    </submittedName>
</protein>
<dbReference type="InterPro" id="IPR020846">
    <property type="entry name" value="MFS_dom"/>
</dbReference>
<dbReference type="PANTHER" id="PTHR24064">
    <property type="entry name" value="SOLUTE CARRIER FAMILY 22 MEMBER"/>
    <property type="match status" value="1"/>
</dbReference>
<accession>A0A0D2NR72</accession>
<dbReference type="Proteomes" id="UP000054498">
    <property type="component" value="Unassembled WGS sequence"/>
</dbReference>
<dbReference type="Gene3D" id="1.20.1250.20">
    <property type="entry name" value="MFS general substrate transporter like domains"/>
    <property type="match status" value="1"/>
</dbReference>
<feature type="compositionally biased region" description="Acidic residues" evidence="5">
    <location>
        <begin position="596"/>
        <end position="608"/>
    </location>
</feature>
<evidence type="ECO:0000313" key="9">
    <source>
        <dbReference type="Proteomes" id="UP000054498"/>
    </source>
</evidence>
<keyword evidence="9" id="KW-1185">Reference proteome</keyword>
<name>A0A0D2NR72_9CHLO</name>
<evidence type="ECO:0000256" key="1">
    <source>
        <dbReference type="ARBA" id="ARBA00004141"/>
    </source>
</evidence>
<dbReference type="EMBL" id="KK100327">
    <property type="protein sequence ID" value="KIZ06821.1"/>
    <property type="molecule type" value="Genomic_DNA"/>
</dbReference>
<dbReference type="RefSeq" id="XP_013905840.1">
    <property type="nucleotide sequence ID" value="XM_014050386.1"/>
</dbReference>
<keyword evidence="2 6" id="KW-0812">Transmembrane</keyword>
<evidence type="ECO:0000313" key="8">
    <source>
        <dbReference type="EMBL" id="KIZ06821.1"/>
    </source>
</evidence>
<evidence type="ECO:0000256" key="4">
    <source>
        <dbReference type="ARBA" id="ARBA00023136"/>
    </source>
</evidence>
<feature type="transmembrane region" description="Helical" evidence="6">
    <location>
        <begin position="123"/>
        <end position="147"/>
    </location>
</feature>
<dbReference type="InterPro" id="IPR005828">
    <property type="entry name" value="MFS_sugar_transport-like"/>
</dbReference>
<dbReference type="AlphaFoldDB" id="A0A0D2NR72"/>
<evidence type="ECO:0000256" key="3">
    <source>
        <dbReference type="ARBA" id="ARBA00022989"/>
    </source>
</evidence>
<gene>
    <name evidence="8" type="ORF">MNEG_1138</name>
</gene>
<dbReference type="GeneID" id="25728636"/>
<keyword evidence="3 6" id="KW-1133">Transmembrane helix</keyword>
<dbReference type="GO" id="GO:0022857">
    <property type="term" value="F:transmembrane transporter activity"/>
    <property type="evidence" value="ECO:0007669"/>
    <property type="project" value="InterPro"/>
</dbReference>
<feature type="transmembrane region" description="Helical" evidence="6">
    <location>
        <begin position="50"/>
        <end position="74"/>
    </location>
</feature>
<feature type="transmembrane region" description="Helical" evidence="6">
    <location>
        <begin position="391"/>
        <end position="410"/>
    </location>
</feature>
<feature type="transmembrane region" description="Helical" evidence="6">
    <location>
        <begin position="217"/>
        <end position="240"/>
    </location>
</feature>
<feature type="region of interest" description="Disordered" evidence="5">
    <location>
        <begin position="539"/>
        <end position="637"/>
    </location>
</feature>
<feature type="transmembrane region" description="Helical" evidence="6">
    <location>
        <begin position="360"/>
        <end position="379"/>
    </location>
</feature>
<evidence type="ECO:0000256" key="2">
    <source>
        <dbReference type="ARBA" id="ARBA00022692"/>
    </source>
</evidence>
<dbReference type="PROSITE" id="PS50850">
    <property type="entry name" value="MFS"/>
    <property type="match status" value="1"/>
</dbReference>
<comment type="subcellular location">
    <subcellularLocation>
        <location evidence="1">Membrane</location>
        <topology evidence="1">Multi-pass membrane protein</topology>
    </subcellularLocation>
</comment>
<feature type="compositionally biased region" description="Gly residues" evidence="5">
    <location>
        <begin position="556"/>
        <end position="573"/>
    </location>
</feature>
<organism evidence="8 9">
    <name type="scientific">Monoraphidium neglectum</name>
    <dbReference type="NCBI Taxonomy" id="145388"/>
    <lineage>
        <taxon>Eukaryota</taxon>
        <taxon>Viridiplantae</taxon>
        <taxon>Chlorophyta</taxon>
        <taxon>core chlorophytes</taxon>
        <taxon>Chlorophyceae</taxon>
        <taxon>CS clade</taxon>
        <taxon>Sphaeropleales</taxon>
        <taxon>Selenastraceae</taxon>
        <taxon>Monoraphidium</taxon>
    </lineage>
</organism>
<feature type="transmembrane region" description="Helical" evidence="6">
    <location>
        <begin position="477"/>
        <end position="497"/>
    </location>
</feature>
<evidence type="ECO:0000256" key="5">
    <source>
        <dbReference type="SAM" id="MobiDB-lite"/>
    </source>
</evidence>
<evidence type="ECO:0000259" key="7">
    <source>
        <dbReference type="PROSITE" id="PS50850"/>
    </source>
</evidence>
<reference evidence="8 9" key="1">
    <citation type="journal article" date="2013" name="BMC Genomics">
        <title>Reconstruction of the lipid metabolism for the microalga Monoraphidium neglectum from its genome sequence reveals characteristics suitable for biofuel production.</title>
        <authorList>
            <person name="Bogen C."/>
            <person name="Al-Dilaimi A."/>
            <person name="Albersmeier A."/>
            <person name="Wichmann J."/>
            <person name="Grundmann M."/>
            <person name="Rupp O."/>
            <person name="Lauersen K.J."/>
            <person name="Blifernez-Klassen O."/>
            <person name="Kalinowski J."/>
            <person name="Goesmann A."/>
            <person name="Mussgnug J.H."/>
            <person name="Kruse O."/>
        </authorList>
    </citation>
    <scope>NUCLEOTIDE SEQUENCE [LARGE SCALE GENOMIC DNA]</scope>
    <source>
        <strain evidence="8 9">SAG 48.87</strain>
    </source>
</reference>
<dbReference type="KEGG" id="mng:MNEG_1138"/>
<dbReference type="InterPro" id="IPR036259">
    <property type="entry name" value="MFS_trans_sf"/>
</dbReference>
<dbReference type="OrthoDB" id="3936150at2759"/>
<sequence>MTCSGSSEKPAVAAAHSSSFGTNTAAGGSGGLTFDQALTQYVGEFGRGQILNFVLASLIWVPNAVLILLLVFSVGSPIKERLWECSDPRDAACQAVLASPDPAVGFCSLQRSQWRWTQPSTGLISQFDLVCAANAFFFFGYLIGSGVFGQLSDVIGRKYSTFAAAVISAVFAAAGLGCTNYWSWVVMRLLSGVGAAGTALGAYILSTEAIGDGWRGCMGIATQIFFIVGEFTLVAIAAIFKTWRGQAAACAVLNATVLLLWPALPESGRWLQVQGRKDEAMKVLERFARLNGTQPPSQPLADIKQGPAGAAGAPVQRLTLGAALRDWHILRRFVVLSYSWMVICMTYYGISFALGSLGGSLVVSFMVSSIAELPSYLFTGWAIDHWGRHNTMAGCVLLGGAACTACAFVPGSGQVALASIGKFGIAGAFAVASIYTSELFPTLIRSGVLGASNQAARVGGIVAPFIALAGTTHNSSLIPFLTFGIAALLSGILIFTLPETLGVPLPDTMQDMDNIASIFTHHTYAKKGLKAAAASMFKPRVQLPKQQPRSSWLRAGGRGGADGSDGGGGGEAGGAAAAVHGGGVKKGKQEQTSVWAEDEVGAVPEEEGSSLIGVHRPPPRRSDGCGGGGADAGSARV</sequence>
<evidence type="ECO:0000256" key="6">
    <source>
        <dbReference type="SAM" id="Phobius"/>
    </source>
</evidence>
<dbReference type="GO" id="GO:0016020">
    <property type="term" value="C:membrane"/>
    <property type="evidence" value="ECO:0007669"/>
    <property type="project" value="UniProtKB-SubCell"/>
</dbReference>
<proteinExistence type="predicted"/>
<feature type="transmembrane region" description="Helical" evidence="6">
    <location>
        <begin position="333"/>
        <end position="354"/>
    </location>
</feature>
<feature type="transmembrane region" description="Helical" evidence="6">
    <location>
        <begin position="159"/>
        <end position="176"/>
    </location>
</feature>